<dbReference type="PANTHER" id="PTHR36919:SF2">
    <property type="entry name" value="BLL6627 PROTEIN"/>
    <property type="match status" value="1"/>
</dbReference>
<organism evidence="3 4">
    <name type="scientific">Sphingomonas changnyeongensis</name>
    <dbReference type="NCBI Taxonomy" id="2698679"/>
    <lineage>
        <taxon>Bacteria</taxon>
        <taxon>Pseudomonadati</taxon>
        <taxon>Pseudomonadota</taxon>
        <taxon>Alphaproteobacteria</taxon>
        <taxon>Sphingomonadales</taxon>
        <taxon>Sphingomonadaceae</taxon>
        <taxon>Sphingomonas</taxon>
    </lineage>
</organism>
<dbReference type="InterPro" id="IPR019223">
    <property type="entry name" value="DUF2147"/>
</dbReference>
<accession>A0A7Z2NUV2</accession>
<dbReference type="RefSeq" id="WP_160591383.1">
    <property type="nucleotide sequence ID" value="NZ_CP047895.1"/>
</dbReference>
<evidence type="ECO:0000313" key="3">
    <source>
        <dbReference type="EMBL" id="QHL89800.1"/>
    </source>
</evidence>
<reference evidence="3 4" key="1">
    <citation type="submission" date="2020-01" db="EMBL/GenBank/DDBJ databases">
        <title>Sphingomonas sp. C33 whole genome sequece.</title>
        <authorList>
            <person name="Park C."/>
        </authorList>
    </citation>
    <scope>NUCLEOTIDE SEQUENCE [LARGE SCALE GENOMIC DNA]</scope>
    <source>
        <strain evidence="3 4">C33</strain>
    </source>
</reference>
<evidence type="ECO:0000256" key="1">
    <source>
        <dbReference type="SAM" id="SignalP"/>
    </source>
</evidence>
<dbReference type="Pfam" id="PF09917">
    <property type="entry name" value="DUF2147"/>
    <property type="match status" value="1"/>
</dbReference>
<dbReference type="Gene3D" id="2.40.128.520">
    <property type="match status" value="1"/>
</dbReference>
<evidence type="ECO:0000259" key="2">
    <source>
        <dbReference type="Pfam" id="PF09917"/>
    </source>
</evidence>
<feature type="chain" id="PRO_5030595446" evidence="1">
    <location>
        <begin position="17"/>
        <end position="138"/>
    </location>
</feature>
<keyword evidence="4" id="KW-1185">Reference proteome</keyword>
<dbReference type="Proteomes" id="UP000464468">
    <property type="component" value="Chromosome"/>
</dbReference>
<evidence type="ECO:0000313" key="4">
    <source>
        <dbReference type="Proteomes" id="UP000464468"/>
    </source>
</evidence>
<name>A0A7Z2NUV2_9SPHN</name>
<sequence length="138" mass="15099">MRLLLPLLMTVPLALAGAPLAASQPITGRWLTDSKDGIIHIARCGETLCGRLQRSLVPIEPPGTDIKNPDPALRERRILGLAVLTGLRLEDGKWQGQAYDPKTGRSYRAVVERVSNEALKVTGCLAIFCRTVTWTRAN</sequence>
<keyword evidence="1" id="KW-0732">Signal</keyword>
<dbReference type="AlphaFoldDB" id="A0A7Z2NUV2"/>
<dbReference type="EMBL" id="CP047895">
    <property type="protein sequence ID" value="QHL89800.1"/>
    <property type="molecule type" value="Genomic_DNA"/>
</dbReference>
<gene>
    <name evidence="3" type="ORF">GVO57_01865</name>
</gene>
<feature type="signal peptide" evidence="1">
    <location>
        <begin position="1"/>
        <end position="16"/>
    </location>
</feature>
<dbReference type="KEGG" id="schy:GVO57_01865"/>
<proteinExistence type="predicted"/>
<dbReference type="PANTHER" id="PTHR36919">
    <property type="entry name" value="BLR1215 PROTEIN"/>
    <property type="match status" value="1"/>
</dbReference>
<protein>
    <submittedName>
        <fullName evidence="3">DUF2147 domain-containing protein</fullName>
    </submittedName>
</protein>
<feature type="domain" description="DUF2147" evidence="2">
    <location>
        <begin position="28"/>
        <end position="136"/>
    </location>
</feature>